<feature type="binding site" evidence="8">
    <location>
        <position position="69"/>
    </location>
    <ligand>
        <name>GTP</name>
        <dbReference type="ChEBI" id="CHEBI:37565"/>
    </ligand>
</feature>
<proteinExistence type="inferred from homology"/>
<keyword evidence="10" id="KW-0548">Nucleotidyltransferase</keyword>
<keyword evidence="11" id="KW-1185">Reference proteome</keyword>
<dbReference type="GO" id="GO:0005525">
    <property type="term" value="F:GTP binding"/>
    <property type="evidence" value="ECO:0007669"/>
    <property type="project" value="UniProtKB-UniRule"/>
</dbReference>
<comment type="cofactor">
    <cofactor evidence="8">
        <name>Mg(2+)</name>
        <dbReference type="ChEBI" id="CHEBI:18420"/>
    </cofactor>
</comment>
<evidence type="ECO:0000256" key="3">
    <source>
        <dbReference type="ARBA" id="ARBA00022723"/>
    </source>
</evidence>
<comment type="subunit">
    <text evidence="8">Monomer.</text>
</comment>
<dbReference type="EMBL" id="NIPW01000005">
    <property type="protein sequence ID" value="OWJ80168.1"/>
    <property type="molecule type" value="Genomic_DNA"/>
</dbReference>
<dbReference type="PANTHER" id="PTHR19136">
    <property type="entry name" value="MOLYBDENUM COFACTOR GUANYLYLTRANSFERASE"/>
    <property type="match status" value="1"/>
</dbReference>
<evidence type="ECO:0000313" key="11">
    <source>
        <dbReference type="Proteomes" id="UP000196878"/>
    </source>
</evidence>
<dbReference type="InterPro" id="IPR029044">
    <property type="entry name" value="Nucleotide-diphossugar_trans"/>
</dbReference>
<dbReference type="CDD" id="cd02503">
    <property type="entry name" value="MobA"/>
    <property type="match status" value="1"/>
</dbReference>
<dbReference type="HAMAP" id="MF_00316">
    <property type="entry name" value="MobA"/>
    <property type="match status" value="1"/>
</dbReference>
<dbReference type="Proteomes" id="UP000196878">
    <property type="component" value="Unassembled WGS sequence"/>
</dbReference>
<sequence>MVGTGLPAVILAGGLSRRMGGGDKALRRLGGGTLLSHVITRLGAQAFPLALNANGDAKRFDVDLPVLADSISDHPGPLAGILAGMEWAAAREADWIVTAACDTPFLPADLVARLRARQEETRAAVVLAASGYDGRPVAHPTFGLWSTALAPALRRDITEGTRRIRDVAERAGMVLVMFDGDPFFNVNTPEDLDEARQRLAACPV</sequence>
<keyword evidence="6 8" id="KW-0342">GTP-binding</keyword>
<dbReference type="Pfam" id="PF12804">
    <property type="entry name" value="NTP_transf_3"/>
    <property type="match status" value="1"/>
</dbReference>
<comment type="subcellular location">
    <subcellularLocation>
        <location evidence="8">Cytoplasm</location>
    </subcellularLocation>
</comment>
<comment type="catalytic activity">
    <reaction evidence="8">
        <text>Mo-molybdopterin + GTP + H(+) = Mo-molybdopterin guanine dinucleotide + diphosphate</text>
        <dbReference type="Rhea" id="RHEA:34243"/>
        <dbReference type="ChEBI" id="CHEBI:15378"/>
        <dbReference type="ChEBI" id="CHEBI:33019"/>
        <dbReference type="ChEBI" id="CHEBI:37565"/>
        <dbReference type="ChEBI" id="CHEBI:71302"/>
        <dbReference type="ChEBI" id="CHEBI:71310"/>
        <dbReference type="EC" id="2.7.7.77"/>
    </reaction>
</comment>
<evidence type="ECO:0000256" key="5">
    <source>
        <dbReference type="ARBA" id="ARBA00022842"/>
    </source>
</evidence>
<dbReference type="AlphaFoldDB" id="A0A212AF87"/>
<keyword evidence="2 8" id="KW-0808">Transferase</keyword>
<evidence type="ECO:0000256" key="6">
    <source>
        <dbReference type="ARBA" id="ARBA00023134"/>
    </source>
</evidence>
<evidence type="ECO:0000256" key="1">
    <source>
        <dbReference type="ARBA" id="ARBA00022490"/>
    </source>
</evidence>
<reference evidence="10 11" key="1">
    <citation type="submission" date="2016-12" db="EMBL/GenBank/DDBJ databases">
        <title>Comparison of Traditional DNA-DNA Hybridization with In Silico Genomic Analysis.</title>
        <authorList>
            <person name="Nicholson A.C."/>
            <person name="Humrighouse B.W."/>
            <person name="Graziano J."/>
            <person name="Lasker B."/>
            <person name="Whitney A.M."/>
            <person name="Mcquiston J.R."/>
        </authorList>
    </citation>
    <scope>NUCLEOTIDE SEQUENCE [LARGE SCALE GENOMIC DNA]</scope>
    <source>
        <strain evidence="10 11">H2240</strain>
    </source>
</reference>
<comment type="domain">
    <text evidence="8">The N-terminal domain determines nucleotide recognition and specific binding, while the C-terminal domain determines the specific binding to the target protein.</text>
</comment>
<dbReference type="GO" id="GO:0061603">
    <property type="term" value="F:molybdenum cofactor guanylyltransferase activity"/>
    <property type="evidence" value="ECO:0007669"/>
    <property type="project" value="UniProtKB-EC"/>
</dbReference>
<keyword evidence="7 8" id="KW-0501">Molybdenum cofactor biosynthesis</keyword>
<evidence type="ECO:0000256" key="8">
    <source>
        <dbReference type="HAMAP-Rule" id="MF_00316"/>
    </source>
</evidence>
<dbReference type="GO" id="GO:1902758">
    <property type="term" value="P:bis(molybdopterin guanine dinucleotide)molybdenum biosynthetic process"/>
    <property type="evidence" value="ECO:0007669"/>
    <property type="project" value="TreeGrafter"/>
</dbReference>
<dbReference type="GO" id="GO:0046872">
    <property type="term" value="F:metal ion binding"/>
    <property type="evidence" value="ECO:0007669"/>
    <property type="project" value="UniProtKB-KW"/>
</dbReference>
<evidence type="ECO:0000256" key="2">
    <source>
        <dbReference type="ARBA" id="ARBA00022679"/>
    </source>
</evidence>
<feature type="binding site" evidence="8">
    <location>
        <position position="102"/>
    </location>
    <ligand>
        <name>Mg(2+)</name>
        <dbReference type="ChEBI" id="CHEBI:18420"/>
    </ligand>
</feature>
<dbReference type="RefSeq" id="WP_088214002.1">
    <property type="nucleotide sequence ID" value="NZ_NIPW01000005.1"/>
</dbReference>
<comment type="function">
    <text evidence="8">Transfers a GMP moiety from GTP to Mo-molybdopterin (Mo-MPT) cofactor (Moco or molybdenum cofactor) to form Mo-molybdopterin guanine dinucleotide (Mo-MGD) cofactor.</text>
</comment>
<dbReference type="NCBIfam" id="TIGR02665">
    <property type="entry name" value="molyb_mobA"/>
    <property type="match status" value="1"/>
</dbReference>
<comment type="caution">
    <text evidence="10">The sequence shown here is derived from an EMBL/GenBank/DDBJ whole genome shotgun (WGS) entry which is preliminary data.</text>
</comment>
<dbReference type="InterPro" id="IPR025877">
    <property type="entry name" value="MobA-like_NTP_Trfase"/>
</dbReference>
<evidence type="ECO:0000256" key="4">
    <source>
        <dbReference type="ARBA" id="ARBA00022741"/>
    </source>
</evidence>
<dbReference type="Gene3D" id="3.90.550.10">
    <property type="entry name" value="Spore Coat Polysaccharide Biosynthesis Protein SpsA, Chain A"/>
    <property type="match status" value="1"/>
</dbReference>
<protein>
    <recommendedName>
        <fullName evidence="8">Molybdenum cofactor guanylyltransferase</fullName>
        <shortName evidence="8">MoCo guanylyltransferase</shortName>
        <ecNumber evidence="8">2.7.7.77</ecNumber>
    </recommendedName>
    <alternativeName>
        <fullName evidence="8">GTP:molybdopterin guanylyltransferase</fullName>
    </alternativeName>
    <alternativeName>
        <fullName evidence="8">Mo-MPT guanylyltransferase</fullName>
    </alternativeName>
    <alternativeName>
        <fullName evidence="8">Molybdopterin guanylyltransferase</fullName>
    </alternativeName>
    <alternativeName>
        <fullName evidence="8">Molybdopterin-guanine dinucleotide synthase</fullName>
        <shortName evidence="8">MGD synthase</shortName>
    </alternativeName>
</protein>
<feature type="binding site" evidence="8">
    <location>
        <position position="102"/>
    </location>
    <ligand>
        <name>GTP</name>
        <dbReference type="ChEBI" id="CHEBI:37565"/>
    </ligand>
</feature>
<dbReference type="InterPro" id="IPR013482">
    <property type="entry name" value="Molybde_CF_guanTrfase"/>
</dbReference>
<keyword evidence="1 8" id="KW-0963">Cytoplasm</keyword>
<evidence type="ECO:0000259" key="9">
    <source>
        <dbReference type="Pfam" id="PF12804"/>
    </source>
</evidence>
<organism evidence="10 11">
    <name type="scientific">Haematobacter genomosp. 1</name>
    <dbReference type="NCBI Taxonomy" id="366618"/>
    <lineage>
        <taxon>Bacteria</taxon>
        <taxon>Pseudomonadati</taxon>
        <taxon>Pseudomonadota</taxon>
        <taxon>Alphaproteobacteria</taxon>
        <taxon>Rhodobacterales</taxon>
        <taxon>Paracoccaceae</taxon>
        <taxon>Haematobacter</taxon>
    </lineage>
</organism>
<evidence type="ECO:0000313" key="10">
    <source>
        <dbReference type="EMBL" id="OWJ80168.1"/>
    </source>
</evidence>
<feature type="binding site" evidence="8">
    <location>
        <position position="24"/>
    </location>
    <ligand>
        <name>GTP</name>
        <dbReference type="ChEBI" id="CHEBI:37565"/>
    </ligand>
</feature>
<feature type="binding site" evidence="8">
    <location>
        <position position="52"/>
    </location>
    <ligand>
        <name>GTP</name>
        <dbReference type="ChEBI" id="CHEBI:37565"/>
    </ligand>
</feature>
<name>A0A212AF87_9RHOB</name>
<dbReference type="OrthoDB" id="9788394at2"/>
<dbReference type="EC" id="2.7.7.77" evidence="8"/>
<feature type="domain" description="MobA-like NTP transferase" evidence="9">
    <location>
        <begin position="8"/>
        <end position="169"/>
    </location>
</feature>
<gene>
    <name evidence="8" type="primary">mobA</name>
    <name evidence="10" type="ORF">CDV49_02485</name>
</gene>
<dbReference type="PANTHER" id="PTHR19136:SF81">
    <property type="entry name" value="MOLYBDENUM COFACTOR GUANYLYLTRANSFERASE"/>
    <property type="match status" value="1"/>
</dbReference>
<evidence type="ECO:0000256" key="7">
    <source>
        <dbReference type="ARBA" id="ARBA00023150"/>
    </source>
</evidence>
<dbReference type="GO" id="GO:0005737">
    <property type="term" value="C:cytoplasm"/>
    <property type="evidence" value="ECO:0007669"/>
    <property type="project" value="UniProtKB-SubCell"/>
</dbReference>
<feature type="binding site" evidence="8">
    <location>
        <begin position="11"/>
        <end position="13"/>
    </location>
    <ligand>
        <name>GTP</name>
        <dbReference type="ChEBI" id="CHEBI:37565"/>
    </ligand>
</feature>
<keyword evidence="3 8" id="KW-0479">Metal-binding</keyword>
<accession>A0A212AF87</accession>
<comment type="similarity">
    <text evidence="8">Belongs to the MobA family.</text>
</comment>
<dbReference type="SUPFAM" id="SSF53448">
    <property type="entry name" value="Nucleotide-diphospho-sugar transferases"/>
    <property type="match status" value="1"/>
</dbReference>
<keyword evidence="5 8" id="KW-0460">Magnesium</keyword>
<keyword evidence="4 8" id="KW-0547">Nucleotide-binding</keyword>